<feature type="compositionally biased region" description="Polar residues" evidence="1">
    <location>
        <begin position="1"/>
        <end position="35"/>
    </location>
</feature>
<evidence type="ECO:0000313" key="2">
    <source>
        <dbReference type="EMBL" id="MCD7467855.1"/>
    </source>
</evidence>
<reference evidence="2 3" key="1">
    <citation type="journal article" date="2021" name="BMC Genomics">
        <title>Datura genome reveals duplications of psychoactive alkaloid biosynthetic genes and high mutation rate following tissue culture.</title>
        <authorList>
            <person name="Rajewski A."/>
            <person name="Carter-House D."/>
            <person name="Stajich J."/>
            <person name="Litt A."/>
        </authorList>
    </citation>
    <scope>NUCLEOTIDE SEQUENCE [LARGE SCALE GENOMIC DNA]</scope>
    <source>
        <strain evidence="2">AR-01</strain>
    </source>
</reference>
<comment type="caution">
    <text evidence="2">The sequence shown here is derived from an EMBL/GenBank/DDBJ whole genome shotgun (WGS) entry which is preliminary data.</text>
</comment>
<feature type="non-terminal residue" evidence="2">
    <location>
        <position position="1"/>
    </location>
</feature>
<feature type="compositionally biased region" description="Basic and acidic residues" evidence="1">
    <location>
        <begin position="37"/>
        <end position="52"/>
    </location>
</feature>
<organism evidence="2 3">
    <name type="scientific">Datura stramonium</name>
    <name type="common">Jimsonweed</name>
    <name type="synonym">Common thornapple</name>
    <dbReference type="NCBI Taxonomy" id="4076"/>
    <lineage>
        <taxon>Eukaryota</taxon>
        <taxon>Viridiplantae</taxon>
        <taxon>Streptophyta</taxon>
        <taxon>Embryophyta</taxon>
        <taxon>Tracheophyta</taxon>
        <taxon>Spermatophyta</taxon>
        <taxon>Magnoliopsida</taxon>
        <taxon>eudicotyledons</taxon>
        <taxon>Gunneridae</taxon>
        <taxon>Pentapetalae</taxon>
        <taxon>asterids</taxon>
        <taxon>lamiids</taxon>
        <taxon>Solanales</taxon>
        <taxon>Solanaceae</taxon>
        <taxon>Solanoideae</taxon>
        <taxon>Datureae</taxon>
        <taxon>Datura</taxon>
    </lineage>
</organism>
<evidence type="ECO:0000256" key="1">
    <source>
        <dbReference type="SAM" id="MobiDB-lite"/>
    </source>
</evidence>
<feature type="compositionally biased region" description="Polar residues" evidence="1">
    <location>
        <begin position="60"/>
        <end position="84"/>
    </location>
</feature>
<gene>
    <name evidence="2" type="ORF">HAX54_005504</name>
</gene>
<dbReference type="Proteomes" id="UP000823775">
    <property type="component" value="Unassembled WGS sequence"/>
</dbReference>
<keyword evidence="3" id="KW-1185">Reference proteome</keyword>
<accession>A0ABS8T8W6</accession>
<sequence>SDQNPRGDQTLQDNQSSRSESQRNPPCAISENSAESYARKREQPNFEDETMKKPIPPLETRTTVETPDSVLKNSSTRGLLGNSKTRSLENGVVNRSRELHRTKGCQRGGILPTILKTSALPIPVPKKLKMSNLSKYNRTSNPYYHITTYTTRIKGNDLSESEMEFVLVKKFGETATKGVVG</sequence>
<evidence type="ECO:0000313" key="3">
    <source>
        <dbReference type="Proteomes" id="UP000823775"/>
    </source>
</evidence>
<dbReference type="EMBL" id="JACEIK010001276">
    <property type="protein sequence ID" value="MCD7467855.1"/>
    <property type="molecule type" value="Genomic_DNA"/>
</dbReference>
<protein>
    <submittedName>
        <fullName evidence="2">Uncharacterized protein</fullName>
    </submittedName>
</protein>
<feature type="non-terminal residue" evidence="2">
    <location>
        <position position="181"/>
    </location>
</feature>
<feature type="region of interest" description="Disordered" evidence="1">
    <location>
        <begin position="1"/>
        <end position="84"/>
    </location>
</feature>
<proteinExistence type="predicted"/>
<name>A0ABS8T8W6_DATST</name>